<feature type="signal peptide" evidence="1">
    <location>
        <begin position="1"/>
        <end position="22"/>
    </location>
</feature>
<comment type="caution">
    <text evidence="2">The sequence shown here is derived from an EMBL/GenBank/DDBJ whole genome shotgun (WGS) entry which is preliminary data.</text>
</comment>
<proteinExistence type="predicted"/>
<gene>
    <name evidence="2" type="ORF">CLODIP_2_CD12310</name>
</gene>
<organism evidence="2 3">
    <name type="scientific">Cloeon dipterum</name>
    <dbReference type="NCBI Taxonomy" id="197152"/>
    <lineage>
        <taxon>Eukaryota</taxon>
        <taxon>Metazoa</taxon>
        <taxon>Ecdysozoa</taxon>
        <taxon>Arthropoda</taxon>
        <taxon>Hexapoda</taxon>
        <taxon>Insecta</taxon>
        <taxon>Pterygota</taxon>
        <taxon>Palaeoptera</taxon>
        <taxon>Ephemeroptera</taxon>
        <taxon>Pisciforma</taxon>
        <taxon>Baetidae</taxon>
        <taxon>Cloeon</taxon>
    </lineage>
</organism>
<accession>A0A8S1CJ55</accession>
<keyword evidence="1" id="KW-0732">Signal</keyword>
<feature type="chain" id="PRO_5035919096" description="Peptidase S1 domain-containing protein" evidence="1">
    <location>
        <begin position="23"/>
        <end position="248"/>
    </location>
</feature>
<evidence type="ECO:0000313" key="3">
    <source>
        <dbReference type="Proteomes" id="UP000494165"/>
    </source>
</evidence>
<evidence type="ECO:0008006" key="4">
    <source>
        <dbReference type="Google" id="ProtNLM"/>
    </source>
</evidence>
<evidence type="ECO:0000256" key="1">
    <source>
        <dbReference type="SAM" id="SignalP"/>
    </source>
</evidence>
<dbReference type="Proteomes" id="UP000494165">
    <property type="component" value="Unassembled WGS sequence"/>
</dbReference>
<dbReference type="EMBL" id="CADEPI010000045">
    <property type="protein sequence ID" value="CAB3369473.1"/>
    <property type="molecule type" value="Genomic_DNA"/>
</dbReference>
<keyword evidence="3" id="KW-1185">Reference proteome</keyword>
<name>A0A8S1CJ55_9INSE</name>
<evidence type="ECO:0000313" key="2">
    <source>
        <dbReference type="EMBL" id="CAB3369473.1"/>
    </source>
</evidence>
<protein>
    <recommendedName>
        <fullName evidence="4">Peptidase S1 domain-containing protein</fullName>
    </recommendedName>
</protein>
<reference evidence="2 3" key="1">
    <citation type="submission" date="2020-04" db="EMBL/GenBank/DDBJ databases">
        <authorList>
            <person name="Alioto T."/>
            <person name="Alioto T."/>
            <person name="Gomez Garrido J."/>
        </authorList>
    </citation>
    <scope>NUCLEOTIDE SEQUENCE [LARGE SCALE GENOMIC DNA]</scope>
</reference>
<sequence length="248" mass="27018">MSKKLLQLAALLLFCIIEQTYGSTLGTPEPADLDTYNYVAKLVKNSNIEQSSPIFVISKKYALSGTFIMEYTDTIDDYLITSGNPSVPFTYTIAQIKYLDFGLVAIKICGKFTQDPMQLTPVLAYNFTASTTANLIYFAKDTLMELTAPVPSGCECEQDPVLQAMHDMDAAHEVCIIKDSTSGACNLILDAAPTYVRGNAMVIGGVGVAFLDHDHCNNATSDFNAGSTYIKIQPYYNDILNSVIVALP</sequence>
<dbReference type="AlphaFoldDB" id="A0A8S1CJ55"/>